<evidence type="ECO:0000256" key="10">
    <source>
        <dbReference type="ARBA" id="ARBA00022989"/>
    </source>
</evidence>
<keyword evidence="8" id="KW-0999">Mitochondrion inner membrane</keyword>
<dbReference type="TCDB" id="3.D.1.6.2">
    <property type="family name" value="the h+ or na+-translocating nadh dehydrogenase (ndh) family"/>
</dbReference>
<evidence type="ECO:0000256" key="4">
    <source>
        <dbReference type="ARBA" id="ARBA00016392"/>
    </source>
</evidence>
<protein>
    <recommendedName>
        <fullName evidence="4">NADH dehydrogenase [ubiquinone] 1 alpha subcomplex subunit 1</fullName>
    </recommendedName>
</protein>
<gene>
    <name evidence="14" type="ORF">B15B10.020</name>
</gene>
<comment type="function">
    <text evidence="1">Accessory subunit of the mitochondrial membrane respiratory chain NADH dehydrogenase (Complex I), that is believed not to be involved in catalysis. Complex I functions in the transfer of electrons from NADH to the respiratory chain. The immediate electron acceptor for the enzyme is believed to be ubiquinone.</text>
</comment>
<evidence type="ECO:0000256" key="13">
    <source>
        <dbReference type="SAM" id="Phobius"/>
    </source>
</evidence>
<name>Q6MFL8_NEUCS</name>
<keyword evidence="5" id="KW-0813">Transport</keyword>
<keyword evidence="10 13" id="KW-1133">Transmembrane helix</keyword>
<evidence type="ECO:0000256" key="11">
    <source>
        <dbReference type="ARBA" id="ARBA00023128"/>
    </source>
</evidence>
<evidence type="ECO:0000313" key="14">
    <source>
        <dbReference type="EMBL" id="CAE85571.1"/>
    </source>
</evidence>
<accession>Q6MFL8</accession>
<comment type="subcellular location">
    <subcellularLocation>
        <location evidence="2">Mitochondrion inner membrane</location>
        <topology evidence="2">Single-pass membrane protein</topology>
        <orientation evidence="2">Matrix side</orientation>
    </subcellularLocation>
</comment>
<dbReference type="InterPro" id="IPR017384">
    <property type="entry name" value="NADH_Ub_cplx-1_asu_su-1"/>
</dbReference>
<reference evidence="14" key="1">
    <citation type="submission" date="2003-12" db="EMBL/GenBank/DDBJ databases">
        <authorList>
            <person name="Schulte U."/>
            <person name="Aign V."/>
            <person name="Hoheisel J."/>
            <person name="Brandt P."/>
            <person name="Fartmann B."/>
            <person name="Holland R."/>
            <person name="Nyakatura G."/>
            <person name="Mewes H.W."/>
            <person name="Mannhaupt G."/>
        </authorList>
    </citation>
    <scope>NUCLEOTIDE SEQUENCE</scope>
</reference>
<dbReference type="GO" id="GO:0005743">
    <property type="term" value="C:mitochondrial inner membrane"/>
    <property type="evidence" value="ECO:0007669"/>
    <property type="project" value="UniProtKB-SubCell"/>
</dbReference>
<evidence type="ECO:0000256" key="8">
    <source>
        <dbReference type="ARBA" id="ARBA00022792"/>
    </source>
</evidence>
<dbReference type="Pfam" id="PF15879">
    <property type="entry name" value="MWFE"/>
    <property type="match status" value="1"/>
</dbReference>
<keyword evidence="7 13" id="KW-0812">Transmembrane</keyword>
<organism evidence="14">
    <name type="scientific">Neurospora crassa</name>
    <dbReference type="NCBI Taxonomy" id="5141"/>
    <lineage>
        <taxon>Eukaryota</taxon>
        <taxon>Fungi</taxon>
        <taxon>Dikarya</taxon>
        <taxon>Ascomycota</taxon>
        <taxon>Pezizomycotina</taxon>
        <taxon>Sordariomycetes</taxon>
        <taxon>Sordariomycetidae</taxon>
        <taxon>Sordariales</taxon>
        <taxon>Sordariaceae</taxon>
        <taxon>Neurospora</taxon>
    </lineage>
</organism>
<evidence type="ECO:0000256" key="9">
    <source>
        <dbReference type="ARBA" id="ARBA00022982"/>
    </source>
</evidence>
<reference evidence="14" key="2">
    <citation type="submission" date="2003-12" db="EMBL/GenBank/DDBJ databases">
        <authorList>
            <person name="German Neurospora genome project"/>
        </authorList>
    </citation>
    <scope>NUCLEOTIDE SEQUENCE</scope>
</reference>
<evidence type="ECO:0000256" key="12">
    <source>
        <dbReference type="ARBA" id="ARBA00023136"/>
    </source>
</evidence>
<keyword evidence="12 13" id="KW-0472">Membrane</keyword>
<dbReference type="EMBL" id="BX897677">
    <property type="protein sequence ID" value="CAE85571.1"/>
    <property type="molecule type" value="Genomic_DNA"/>
</dbReference>
<dbReference type="VEuPathDB" id="FungiDB:NCU04781"/>
<keyword evidence="9" id="KW-0249">Electron transport</keyword>
<evidence type="ECO:0000256" key="6">
    <source>
        <dbReference type="ARBA" id="ARBA00022660"/>
    </source>
</evidence>
<keyword evidence="11" id="KW-0496">Mitochondrion</keyword>
<dbReference type="PANTHER" id="PTHR17098:SF2">
    <property type="entry name" value="NADH DEHYDROGENASE [UBIQUINONE] 1 ALPHA SUBCOMPLEX SUBUNIT 1"/>
    <property type="match status" value="1"/>
</dbReference>
<feature type="transmembrane region" description="Helical" evidence="13">
    <location>
        <begin position="108"/>
        <end position="128"/>
    </location>
</feature>
<comment type="similarity">
    <text evidence="3">Belongs to the complex I NDUFA1 subunit family.</text>
</comment>
<dbReference type="AlphaFoldDB" id="Q6MFL8"/>
<evidence type="ECO:0000256" key="7">
    <source>
        <dbReference type="ARBA" id="ARBA00022692"/>
    </source>
</evidence>
<sequence>MQPPSFQLLRVQAGWWGGWSLLHWKHPRRPKASISTADFHFPFFERLRHPRPVSANSSRWTLHGICHPHHQTWDLYPGHCNCLAADCHNREATTSRKTAAMPVPFEALIPYAIIVTMFGVTGAGLSAIKTAQNGGKKARWSLDTWDR</sequence>
<proteinExistence type="inferred from homology"/>
<evidence type="ECO:0000256" key="5">
    <source>
        <dbReference type="ARBA" id="ARBA00022448"/>
    </source>
</evidence>
<evidence type="ECO:0000256" key="1">
    <source>
        <dbReference type="ARBA" id="ARBA00003195"/>
    </source>
</evidence>
<dbReference type="PANTHER" id="PTHR17098">
    <property type="entry name" value="NADH-UBIQUINONE OXIDOREDUCTASE MWFE SUBUNIT"/>
    <property type="match status" value="1"/>
</dbReference>
<keyword evidence="6" id="KW-0679">Respiratory chain</keyword>
<evidence type="ECO:0000256" key="3">
    <source>
        <dbReference type="ARBA" id="ARBA00009960"/>
    </source>
</evidence>
<evidence type="ECO:0000256" key="2">
    <source>
        <dbReference type="ARBA" id="ARBA00004298"/>
    </source>
</evidence>